<dbReference type="EMBL" id="BMNG01000001">
    <property type="protein sequence ID" value="GGO35649.1"/>
    <property type="molecule type" value="Genomic_DNA"/>
</dbReference>
<protein>
    <submittedName>
        <fullName evidence="1">Uncharacterized protein</fullName>
    </submittedName>
</protein>
<gene>
    <name evidence="1" type="ORF">GCM10012286_06660</name>
</gene>
<keyword evidence="2" id="KW-1185">Reference proteome</keyword>
<organism evidence="1 2">
    <name type="scientific">Streptomyces lasiicapitis</name>
    <dbReference type="NCBI Taxonomy" id="1923961"/>
    <lineage>
        <taxon>Bacteria</taxon>
        <taxon>Bacillati</taxon>
        <taxon>Actinomycetota</taxon>
        <taxon>Actinomycetes</taxon>
        <taxon>Kitasatosporales</taxon>
        <taxon>Streptomycetaceae</taxon>
        <taxon>Streptomyces</taxon>
    </lineage>
</organism>
<dbReference type="Proteomes" id="UP000656881">
    <property type="component" value="Unassembled WGS sequence"/>
</dbReference>
<comment type="caution">
    <text evidence="1">The sequence shown here is derived from an EMBL/GenBank/DDBJ whole genome shotgun (WGS) entry which is preliminary data.</text>
</comment>
<name>A0ABQ2LIL2_9ACTN</name>
<evidence type="ECO:0000313" key="1">
    <source>
        <dbReference type="EMBL" id="GGO35649.1"/>
    </source>
</evidence>
<dbReference type="RefSeq" id="WP_189172700.1">
    <property type="nucleotide sequence ID" value="NZ_BMNG01000001.1"/>
</dbReference>
<evidence type="ECO:0000313" key="2">
    <source>
        <dbReference type="Proteomes" id="UP000656881"/>
    </source>
</evidence>
<accession>A0ABQ2LIL2</accession>
<proteinExistence type="predicted"/>
<sequence length="156" mass="16960">MDRYFWHLTTRQANGLDCVVCEADLHAGETSLVPVGMDPATKFPVYACKQPCAVSVAVEAERMARDMRIATGTESDSADAGLIGRDNEFGALLRDMRLLVGMDALLAVTSDLPTLMYLLQMTDQHAESAHFRARAVWERMSRPNPDQGQGDGGGGT</sequence>
<reference evidence="2" key="1">
    <citation type="journal article" date="2019" name="Int. J. Syst. Evol. Microbiol.">
        <title>The Global Catalogue of Microorganisms (GCM) 10K type strain sequencing project: providing services to taxonomists for standard genome sequencing and annotation.</title>
        <authorList>
            <consortium name="The Broad Institute Genomics Platform"/>
            <consortium name="The Broad Institute Genome Sequencing Center for Infectious Disease"/>
            <person name="Wu L."/>
            <person name="Ma J."/>
        </authorList>
    </citation>
    <scope>NUCLEOTIDE SEQUENCE [LARGE SCALE GENOMIC DNA]</scope>
    <source>
        <strain evidence="2">CGMCC 4.7349</strain>
    </source>
</reference>